<dbReference type="EMBL" id="CM001224">
    <property type="protein sequence ID" value="KEH18303.1"/>
    <property type="molecule type" value="Genomic_DNA"/>
</dbReference>
<accession>G8A2U1</accession>
<gene>
    <name evidence="1" type="ordered locus">MTR_8g015860</name>
</gene>
<sequence>MRRVAILAVLIGVECIHLLSLLFPHSTHIKHIIGATSDSWIRWWAIANARCNLACEQSKEVE</sequence>
<reference evidence="1 3" key="1">
    <citation type="journal article" date="2011" name="Nature">
        <title>The Medicago genome provides insight into the evolution of rhizobial symbioses.</title>
        <authorList>
            <person name="Young N.D."/>
            <person name="Debelle F."/>
            <person name="Oldroyd G.E."/>
            <person name="Geurts R."/>
            <person name="Cannon S.B."/>
            <person name="Udvardi M.K."/>
            <person name="Benedito V.A."/>
            <person name="Mayer K.F."/>
            <person name="Gouzy J."/>
            <person name="Schoof H."/>
            <person name="Van de Peer Y."/>
            <person name="Proost S."/>
            <person name="Cook D.R."/>
            <person name="Meyers B.C."/>
            <person name="Spannagl M."/>
            <person name="Cheung F."/>
            <person name="De Mita S."/>
            <person name="Krishnakumar V."/>
            <person name="Gundlach H."/>
            <person name="Zhou S."/>
            <person name="Mudge J."/>
            <person name="Bharti A.K."/>
            <person name="Murray J.D."/>
            <person name="Naoumkina M.A."/>
            <person name="Rosen B."/>
            <person name="Silverstein K.A."/>
            <person name="Tang H."/>
            <person name="Rombauts S."/>
            <person name="Zhao P.X."/>
            <person name="Zhou P."/>
            <person name="Barbe V."/>
            <person name="Bardou P."/>
            <person name="Bechner M."/>
            <person name="Bellec A."/>
            <person name="Berger A."/>
            <person name="Berges H."/>
            <person name="Bidwell S."/>
            <person name="Bisseling T."/>
            <person name="Choisne N."/>
            <person name="Couloux A."/>
            <person name="Denny R."/>
            <person name="Deshpande S."/>
            <person name="Dai X."/>
            <person name="Doyle J.J."/>
            <person name="Dudez A.M."/>
            <person name="Farmer A.D."/>
            <person name="Fouteau S."/>
            <person name="Franken C."/>
            <person name="Gibelin C."/>
            <person name="Gish J."/>
            <person name="Goldstein S."/>
            <person name="Gonzalez A.J."/>
            <person name="Green P.J."/>
            <person name="Hallab A."/>
            <person name="Hartog M."/>
            <person name="Hua A."/>
            <person name="Humphray S.J."/>
            <person name="Jeong D.H."/>
            <person name="Jing Y."/>
            <person name="Jocker A."/>
            <person name="Kenton S.M."/>
            <person name="Kim D.J."/>
            <person name="Klee K."/>
            <person name="Lai H."/>
            <person name="Lang C."/>
            <person name="Lin S."/>
            <person name="Macmil S.L."/>
            <person name="Magdelenat G."/>
            <person name="Matthews L."/>
            <person name="McCorrison J."/>
            <person name="Monaghan E.L."/>
            <person name="Mun J.H."/>
            <person name="Najar F.Z."/>
            <person name="Nicholson C."/>
            <person name="Noirot C."/>
            <person name="O'Bleness M."/>
            <person name="Paule C.R."/>
            <person name="Poulain J."/>
            <person name="Prion F."/>
            <person name="Qin B."/>
            <person name="Qu C."/>
            <person name="Retzel E.F."/>
            <person name="Riddle C."/>
            <person name="Sallet E."/>
            <person name="Samain S."/>
            <person name="Samson N."/>
            <person name="Sanders I."/>
            <person name="Saurat O."/>
            <person name="Scarpelli C."/>
            <person name="Schiex T."/>
            <person name="Segurens B."/>
            <person name="Severin A.J."/>
            <person name="Sherrier D.J."/>
            <person name="Shi R."/>
            <person name="Sims S."/>
            <person name="Singer S.R."/>
            <person name="Sinharoy S."/>
            <person name="Sterck L."/>
            <person name="Viollet A."/>
            <person name="Wang B.B."/>
            <person name="Wang K."/>
            <person name="Wang M."/>
            <person name="Wang X."/>
            <person name="Warfsmann J."/>
            <person name="Weissenbach J."/>
            <person name="White D.D."/>
            <person name="White J.D."/>
            <person name="Wiley G.B."/>
            <person name="Wincker P."/>
            <person name="Xing Y."/>
            <person name="Yang L."/>
            <person name="Yao Z."/>
            <person name="Ying F."/>
            <person name="Zhai J."/>
            <person name="Zhou L."/>
            <person name="Zuber A."/>
            <person name="Denarie J."/>
            <person name="Dixon R.A."/>
            <person name="May G.D."/>
            <person name="Schwartz D.C."/>
            <person name="Rogers J."/>
            <person name="Quetier F."/>
            <person name="Town C.D."/>
            <person name="Roe B.A."/>
        </authorList>
    </citation>
    <scope>NUCLEOTIDE SEQUENCE [LARGE SCALE GENOMIC DNA]</scope>
    <source>
        <strain evidence="1">A17</strain>
        <strain evidence="2 3">cv. Jemalong A17</strain>
    </source>
</reference>
<dbReference type="HOGENOM" id="CLU_2907519_0_0_1"/>
<reference evidence="2" key="3">
    <citation type="submission" date="2015-04" db="UniProtKB">
        <authorList>
            <consortium name="EnsemblPlants"/>
        </authorList>
    </citation>
    <scope>IDENTIFICATION</scope>
    <source>
        <strain evidence="2">cv. Jemalong A17</strain>
    </source>
</reference>
<proteinExistence type="predicted"/>
<dbReference type="PaxDb" id="3880-AES85779"/>
<dbReference type="EnsemblPlants" id="KEH18303">
    <property type="protein sequence ID" value="KEH18303"/>
    <property type="gene ID" value="MTR_8g015860"/>
</dbReference>
<reference evidence="1 3" key="2">
    <citation type="journal article" date="2014" name="BMC Genomics">
        <title>An improved genome release (version Mt4.0) for the model legume Medicago truncatula.</title>
        <authorList>
            <person name="Tang H."/>
            <person name="Krishnakumar V."/>
            <person name="Bidwell S."/>
            <person name="Rosen B."/>
            <person name="Chan A."/>
            <person name="Zhou S."/>
            <person name="Gentzbittel L."/>
            <person name="Childs K.L."/>
            <person name="Yandell M."/>
            <person name="Gundlach H."/>
            <person name="Mayer K.F."/>
            <person name="Schwartz D.C."/>
            <person name="Town C.D."/>
        </authorList>
    </citation>
    <scope>GENOME REANNOTATION</scope>
    <source>
        <strain evidence="1">A17</strain>
        <strain evidence="2 3">cv. Jemalong A17</strain>
    </source>
</reference>
<keyword evidence="1" id="KW-0812">Transmembrane</keyword>
<keyword evidence="1" id="KW-0472">Membrane</keyword>
<evidence type="ECO:0000313" key="1">
    <source>
        <dbReference type="EMBL" id="KEH18303.1"/>
    </source>
</evidence>
<protein>
    <submittedName>
        <fullName evidence="1">Transmembrane protein, putative</fullName>
    </submittedName>
</protein>
<dbReference type="AlphaFoldDB" id="G8A2U1"/>
<evidence type="ECO:0000313" key="3">
    <source>
        <dbReference type="Proteomes" id="UP000002051"/>
    </source>
</evidence>
<organism evidence="2">
    <name type="scientific">Medicago truncatula</name>
    <name type="common">Barrel medic</name>
    <name type="synonym">Medicago tribuloides</name>
    <dbReference type="NCBI Taxonomy" id="3880"/>
    <lineage>
        <taxon>Eukaryota</taxon>
        <taxon>Viridiplantae</taxon>
        <taxon>Streptophyta</taxon>
        <taxon>Embryophyta</taxon>
        <taxon>Tracheophyta</taxon>
        <taxon>Spermatophyta</taxon>
        <taxon>Magnoliopsida</taxon>
        <taxon>eudicotyledons</taxon>
        <taxon>Gunneridae</taxon>
        <taxon>Pentapetalae</taxon>
        <taxon>rosids</taxon>
        <taxon>fabids</taxon>
        <taxon>Fabales</taxon>
        <taxon>Fabaceae</taxon>
        <taxon>Papilionoideae</taxon>
        <taxon>50 kb inversion clade</taxon>
        <taxon>NPAAA clade</taxon>
        <taxon>Hologalegina</taxon>
        <taxon>IRL clade</taxon>
        <taxon>Trifolieae</taxon>
        <taxon>Medicago</taxon>
    </lineage>
</organism>
<keyword evidence="3" id="KW-1185">Reference proteome</keyword>
<name>G8A2U1_MEDTR</name>
<dbReference type="Proteomes" id="UP000002051">
    <property type="component" value="Chromosome 8"/>
</dbReference>
<evidence type="ECO:0000313" key="2">
    <source>
        <dbReference type="EnsemblPlants" id="KEH18303"/>
    </source>
</evidence>